<sequence>MVSYGVSVGVPSAWLSVLNFSLYDLGLSQVRHTYSPRCLGAGRCDVGWHIGCAGELWGHHGDGAVH</sequence>
<comment type="caution">
    <text evidence="1">The sequence shown here is derived from an EMBL/GenBank/DDBJ whole genome shotgun (WGS) entry which is preliminary data.</text>
</comment>
<evidence type="ECO:0000313" key="1">
    <source>
        <dbReference type="EMBL" id="MPD00884.1"/>
    </source>
</evidence>
<organism evidence="1 2">
    <name type="scientific">Portunus trituberculatus</name>
    <name type="common">Swimming crab</name>
    <name type="synonym">Neptunus trituberculatus</name>
    <dbReference type="NCBI Taxonomy" id="210409"/>
    <lineage>
        <taxon>Eukaryota</taxon>
        <taxon>Metazoa</taxon>
        <taxon>Ecdysozoa</taxon>
        <taxon>Arthropoda</taxon>
        <taxon>Crustacea</taxon>
        <taxon>Multicrustacea</taxon>
        <taxon>Malacostraca</taxon>
        <taxon>Eumalacostraca</taxon>
        <taxon>Eucarida</taxon>
        <taxon>Decapoda</taxon>
        <taxon>Pleocyemata</taxon>
        <taxon>Brachyura</taxon>
        <taxon>Eubrachyura</taxon>
        <taxon>Portunoidea</taxon>
        <taxon>Portunidae</taxon>
        <taxon>Portuninae</taxon>
        <taxon>Portunus</taxon>
    </lineage>
</organism>
<proteinExistence type="predicted"/>
<keyword evidence="2" id="KW-1185">Reference proteome</keyword>
<evidence type="ECO:0000313" key="2">
    <source>
        <dbReference type="Proteomes" id="UP000324222"/>
    </source>
</evidence>
<dbReference type="EMBL" id="VSRR010124827">
    <property type="protein sequence ID" value="MPD00884.1"/>
    <property type="molecule type" value="Genomic_DNA"/>
</dbReference>
<dbReference type="Proteomes" id="UP000324222">
    <property type="component" value="Unassembled WGS sequence"/>
</dbReference>
<protein>
    <submittedName>
        <fullName evidence="1">Uncharacterized protein</fullName>
    </submittedName>
</protein>
<dbReference type="AlphaFoldDB" id="A0A5B7K2N2"/>
<accession>A0A5B7K2N2</accession>
<gene>
    <name evidence="1" type="ORF">E2C01_096389</name>
</gene>
<reference evidence="1 2" key="1">
    <citation type="submission" date="2019-05" db="EMBL/GenBank/DDBJ databases">
        <title>Another draft genome of Portunus trituberculatus and its Hox gene families provides insights of decapod evolution.</title>
        <authorList>
            <person name="Jeong J.-H."/>
            <person name="Song I."/>
            <person name="Kim S."/>
            <person name="Choi T."/>
            <person name="Kim D."/>
            <person name="Ryu S."/>
            <person name="Kim W."/>
        </authorList>
    </citation>
    <scope>NUCLEOTIDE SEQUENCE [LARGE SCALE GENOMIC DNA]</scope>
    <source>
        <tissue evidence="1">Muscle</tissue>
    </source>
</reference>
<name>A0A5B7K2N2_PORTR</name>